<accession>A0A498IYS1</accession>
<reference evidence="1 2" key="1">
    <citation type="submission" date="2018-10" db="EMBL/GenBank/DDBJ databases">
        <title>A high-quality apple genome assembly.</title>
        <authorList>
            <person name="Hu J."/>
        </authorList>
    </citation>
    <scope>NUCLEOTIDE SEQUENCE [LARGE SCALE GENOMIC DNA]</scope>
    <source>
        <strain evidence="2">cv. HFTH1</strain>
        <tissue evidence="1">Young leaf</tissue>
    </source>
</reference>
<dbReference type="EMBL" id="RDQH01000336">
    <property type="protein sequence ID" value="RXH86643.1"/>
    <property type="molecule type" value="Genomic_DNA"/>
</dbReference>
<evidence type="ECO:0000313" key="2">
    <source>
        <dbReference type="Proteomes" id="UP000290289"/>
    </source>
</evidence>
<dbReference type="Proteomes" id="UP000290289">
    <property type="component" value="Chromosome 10"/>
</dbReference>
<dbReference type="STRING" id="3750.A0A498IYS1"/>
<gene>
    <name evidence="1" type="ORF">DVH24_021916</name>
</gene>
<sequence>MLKCLCESRLSKRFCVEDLWLEFLLSFVRFCVEDLWLEFLLSFVKVVPEVIILGQLHTSIKPLVIFSLTFSETQTFWGLIASQFSSSSTSVRSVLISTLVVGAVVVFVHDTFKVPKDLFLYEQEPSPFTGFFSFLNSVTPYVAVSTSPAVVAACG</sequence>
<comment type="caution">
    <text evidence="1">The sequence shown here is derived from an EMBL/GenBank/DDBJ whole genome shotgun (WGS) entry which is preliminary data.</text>
</comment>
<keyword evidence="2" id="KW-1185">Reference proteome</keyword>
<organism evidence="1 2">
    <name type="scientific">Malus domestica</name>
    <name type="common">Apple</name>
    <name type="synonym">Pyrus malus</name>
    <dbReference type="NCBI Taxonomy" id="3750"/>
    <lineage>
        <taxon>Eukaryota</taxon>
        <taxon>Viridiplantae</taxon>
        <taxon>Streptophyta</taxon>
        <taxon>Embryophyta</taxon>
        <taxon>Tracheophyta</taxon>
        <taxon>Spermatophyta</taxon>
        <taxon>Magnoliopsida</taxon>
        <taxon>eudicotyledons</taxon>
        <taxon>Gunneridae</taxon>
        <taxon>Pentapetalae</taxon>
        <taxon>rosids</taxon>
        <taxon>fabids</taxon>
        <taxon>Rosales</taxon>
        <taxon>Rosaceae</taxon>
        <taxon>Amygdaloideae</taxon>
        <taxon>Maleae</taxon>
        <taxon>Malus</taxon>
    </lineage>
</organism>
<evidence type="ECO:0000313" key="1">
    <source>
        <dbReference type="EMBL" id="RXH86643.1"/>
    </source>
</evidence>
<proteinExistence type="predicted"/>
<name>A0A498IYS1_MALDO</name>
<protein>
    <submittedName>
        <fullName evidence="1">Uncharacterized protein</fullName>
    </submittedName>
</protein>
<dbReference type="AlphaFoldDB" id="A0A498IYS1"/>